<evidence type="ECO:0000313" key="3">
    <source>
        <dbReference type="Proteomes" id="UP000317573"/>
    </source>
</evidence>
<gene>
    <name evidence="2" type="ORF">L618_005700000120</name>
</gene>
<name>A0A562DID0_RHORH</name>
<proteinExistence type="predicted"/>
<reference evidence="2 3" key="1">
    <citation type="submission" date="2019-07" db="EMBL/GenBank/DDBJ databases">
        <title>Genome sequencing of lignin-degrading bacterial isolates.</title>
        <authorList>
            <person name="Gladden J."/>
        </authorList>
    </citation>
    <scope>NUCLEOTIDE SEQUENCE [LARGE SCALE GENOMIC DNA]</scope>
    <source>
        <strain evidence="2 3">J45</strain>
    </source>
</reference>
<sequence>MLHPRRTSTRWLRRLTTRHTQGFISNFARQISVAVVALSTERHSNETRRAQRSGWSGRAPCPRPTMTGRPSVHAVFAGRQIAHLFFRGRLWCTKNSSVSELEMSTVQVMPHPGCLARHYPVHVHRGHDILDLGMPDRVHDVALLHRFPAQHGPHSILRRPSWCRDERHRRSRPDEPSSGPVLRSTDMAVRAIVAARGHGPKALGAPAPGPATAGPAGNSPSLLRACLLWPRSFVRHNALPWSMRCLPGWYRMRCGRSSNRCCPDSGRGRRAAAGRRSMIGRCSPRSSTCSPA</sequence>
<feature type="region of interest" description="Disordered" evidence="1">
    <location>
        <begin position="43"/>
        <end position="64"/>
    </location>
</feature>
<evidence type="ECO:0000256" key="1">
    <source>
        <dbReference type="SAM" id="MobiDB-lite"/>
    </source>
</evidence>
<protein>
    <submittedName>
        <fullName evidence="2">Uncharacterized protein</fullName>
    </submittedName>
</protein>
<feature type="non-terminal residue" evidence="2">
    <location>
        <position position="292"/>
    </location>
</feature>
<dbReference type="EMBL" id="VLJT01000058">
    <property type="protein sequence ID" value="TWH09402.1"/>
    <property type="molecule type" value="Genomic_DNA"/>
</dbReference>
<comment type="caution">
    <text evidence="2">The sequence shown here is derived from an EMBL/GenBank/DDBJ whole genome shotgun (WGS) entry which is preliminary data.</text>
</comment>
<dbReference type="AlphaFoldDB" id="A0A562DID0"/>
<dbReference type="Proteomes" id="UP000317573">
    <property type="component" value="Unassembled WGS sequence"/>
</dbReference>
<evidence type="ECO:0000313" key="2">
    <source>
        <dbReference type="EMBL" id="TWH09402.1"/>
    </source>
</evidence>
<organism evidence="2 3">
    <name type="scientific">Rhodococcus rhodochrous J45</name>
    <dbReference type="NCBI Taxonomy" id="935266"/>
    <lineage>
        <taxon>Bacteria</taxon>
        <taxon>Bacillati</taxon>
        <taxon>Actinomycetota</taxon>
        <taxon>Actinomycetes</taxon>
        <taxon>Mycobacteriales</taxon>
        <taxon>Nocardiaceae</taxon>
        <taxon>Rhodococcus</taxon>
    </lineage>
</organism>
<feature type="region of interest" description="Disordered" evidence="1">
    <location>
        <begin position="265"/>
        <end position="292"/>
    </location>
</feature>
<accession>A0A562DID0</accession>